<comment type="caution">
    <text evidence="3">The sequence shown here is derived from an EMBL/GenBank/DDBJ whole genome shotgun (WGS) entry which is preliminary data.</text>
</comment>
<organism evidence="3 4">
    <name type="scientific">Metschnikowia bicuspidata var. bicuspidata NRRL YB-4993</name>
    <dbReference type="NCBI Taxonomy" id="869754"/>
    <lineage>
        <taxon>Eukaryota</taxon>
        <taxon>Fungi</taxon>
        <taxon>Dikarya</taxon>
        <taxon>Ascomycota</taxon>
        <taxon>Saccharomycotina</taxon>
        <taxon>Pichiomycetes</taxon>
        <taxon>Metschnikowiaceae</taxon>
        <taxon>Metschnikowia</taxon>
    </lineage>
</organism>
<sequence length="243" mass="27811">MPDLFTSLRYPSVEETLRNNASLLIKQKRLFLADLRTLMGTLGCALIGILYLRDMSILLFCLRATVQFLLSSPYAAHFNYGTLLQEEARKEQRWFLFWSVVLVNGVSFLDHLILGTYRTSSAGDRQLHGSWTVQFIGERLPRGRSELVVFDGLIVVMQLVYFCLMCTTSDLAVLQGPLADLSLKDEAVLLDVVSDGFDGNVHILTVDVWEGVRALWRYDRHPENRDVQELRSMREQALRRILV</sequence>
<accession>A0A1A0HJK7</accession>
<dbReference type="OrthoDB" id="4094266at2759"/>
<dbReference type="RefSeq" id="XP_018714830.1">
    <property type="nucleotide sequence ID" value="XM_018856899.1"/>
</dbReference>
<keyword evidence="4" id="KW-1185">Reference proteome</keyword>
<feature type="transmembrane region" description="Helical" evidence="1">
    <location>
        <begin position="95"/>
        <end position="114"/>
    </location>
</feature>
<keyword evidence="1" id="KW-1133">Transmembrane helix</keyword>
<gene>
    <name evidence="3" type="ORF">METBIDRAFT_37624</name>
</gene>
<dbReference type="InterPro" id="IPR038967">
    <property type="entry name" value="Dsc4-like"/>
</dbReference>
<dbReference type="PANTHER" id="PTHR39405">
    <property type="entry name" value="DSC E3 UBIQUITIN LIGASE COMPLEX SUBUNIT 4"/>
    <property type="match status" value="1"/>
</dbReference>
<dbReference type="GO" id="GO:0005783">
    <property type="term" value="C:endoplasmic reticulum"/>
    <property type="evidence" value="ECO:0007669"/>
    <property type="project" value="TreeGrafter"/>
</dbReference>
<reference evidence="3 4" key="1">
    <citation type="submission" date="2016-05" db="EMBL/GenBank/DDBJ databases">
        <title>Comparative genomics of biotechnologically important yeasts.</title>
        <authorList>
            <consortium name="DOE Joint Genome Institute"/>
            <person name="Riley R."/>
            <person name="Haridas S."/>
            <person name="Wolfe K.H."/>
            <person name="Lopes M.R."/>
            <person name="Hittinger C.T."/>
            <person name="Goker M."/>
            <person name="Salamov A."/>
            <person name="Wisecaver J."/>
            <person name="Long T.M."/>
            <person name="Aerts A.L."/>
            <person name="Barry K."/>
            <person name="Choi C."/>
            <person name="Clum A."/>
            <person name="Coughlan A.Y."/>
            <person name="Deshpande S."/>
            <person name="Douglass A.P."/>
            <person name="Hanson S.J."/>
            <person name="Klenk H.-P."/>
            <person name="LaButti K."/>
            <person name="Lapidus A."/>
            <person name="Lindquist E."/>
            <person name="Lipzen A."/>
            <person name="Meier-kolthoff J.P."/>
            <person name="Ohm R.A."/>
            <person name="Otillar R.P."/>
            <person name="Pangilinan J."/>
            <person name="Peng Y."/>
            <person name="Rokas A."/>
            <person name="Rosa C.A."/>
            <person name="Scheuner C."/>
            <person name="Sibirny A.A."/>
            <person name="Slot J.C."/>
            <person name="Stielow J.B."/>
            <person name="Sun H."/>
            <person name="Kurtzman C.P."/>
            <person name="Blackwell M."/>
            <person name="Grigoriev I.V."/>
            <person name="Jeffries T.W."/>
        </authorList>
    </citation>
    <scope>NUCLEOTIDE SEQUENCE [LARGE SCALE GENOMIC DNA]</scope>
    <source>
        <strain evidence="3 4">NRRL YB-4993</strain>
    </source>
</reference>
<protein>
    <recommendedName>
        <fullName evidence="2">DUF1746 domain-containing protein</fullName>
    </recommendedName>
</protein>
<proteinExistence type="predicted"/>
<dbReference type="GeneID" id="30029875"/>
<feature type="transmembrane region" description="Helical" evidence="1">
    <location>
        <begin position="30"/>
        <end position="51"/>
    </location>
</feature>
<keyword evidence="1" id="KW-0812">Transmembrane</keyword>
<feature type="domain" description="DUF1746" evidence="2">
    <location>
        <begin position="41"/>
        <end position="161"/>
    </location>
</feature>
<dbReference type="Proteomes" id="UP000092555">
    <property type="component" value="Unassembled WGS sequence"/>
</dbReference>
<feature type="transmembrane region" description="Helical" evidence="1">
    <location>
        <begin position="147"/>
        <end position="164"/>
    </location>
</feature>
<evidence type="ECO:0000313" key="4">
    <source>
        <dbReference type="Proteomes" id="UP000092555"/>
    </source>
</evidence>
<dbReference type="AlphaFoldDB" id="A0A1A0HJK7"/>
<feature type="transmembrane region" description="Helical" evidence="1">
    <location>
        <begin position="57"/>
        <end position="75"/>
    </location>
</feature>
<dbReference type="GO" id="GO:0032933">
    <property type="term" value="P:SREBP signaling pathway"/>
    <property type="evidence" value="ECO:0007669"/>
    <property type="project" value="InterPro"/>
</dbReference>
<dbReference type="Pfam" id="PF08508">
    <property type="entry name" value="DUF1746"/>
    <property type="match status" value="1"/>
</dbReference>
<dbReference type="InterPro" id="IPR013715">
    <property type="entry name" value="DUF1746"/>
</dbReference>
<evidence type="ECO:0000313" key="3">
    <source>
        <dbReference type="EMBL" id="OBA24349.1"/>
    </source>
</evidence>
<keyword evidence="1" id="KW-0472">Membrane</keyword>
<evidence type="ECO:0000256" key="1">
    <source>
        <dbReference type="SAM" id="Phobius"/>
    </source>
</evidence>
<dbReference type="EMBL" id="LXTC01000001">
    <property type="protein sequence ID" value="OBA24349.1"/>
    <property type="molecule type" value="Genomic_DNA"/>
</dbReference>
<dbReference type="PANTHER" id="PTHR39405:SF1">
    <property type="entry name" value="DSC E3 UBIQUITIN LIGASE COMPLEX SUBUNIT 4"/>
    <property type="match status" value="1"/>
</dbReference>
<name>A0A1A0HJK7_9ASCO</name>
<evidence type="ECO:0000259" key="2">
    <source>
        <dbReference type="Pfam" id="PF08508"/>
    </source>
</evidence>
<dbReference type="GO" id="GO:0044695">
    <property type="term" value="C:Dsc E3 ubiquitin ligase complex"/>
    <property type="evidence" value="ECO:0007669"/>
    <property type="project" value="InterPro"/>
</dbReference>